<protein>
    <submittedName>
        <fullName evidence="2">Uncharacterized protein</fullName>
    </submittedName>
</protein>
<feature type="compositionally biased region" description="Pro residues" evidence="1">
    <location>
        <begin position="148"/>
        <end position="158"/>
    </location>
</feature>
<feature type="region of interest" description="Disordered" evidence="1">
    <location>
        <begin position="1"/>
        <end position="36"/>
    </location>
</feature>
<reference evidence="2" key="1">
    <citation type="submission" date="2020-05" db="EMBL/GenBank/DDBJ databases">
        <title>WGS assembly of Panicum virgatum.</title>
        <authorList>
            <person name="Lovell J.T."/>
            <person name="Jenkins J."/>
            <person name="Shu S."/>
            <person name="Juenger T.E."/>
            <person name="Schmutz J."/>
        </authorList>
    </citation>
    <scope>NUCLEOTIDE SEQUENCE</scope>
    <source>
        <strain evidence="2">AP13</strain>
    </source>
</reference>
<evidence type="ECO:0000256" key="1">
    <source>
        <dbReference type="SAM" id="MobiDB-lite"/>
    </source>
</evidence>
<keyword evidence="3" id="KW-1185">Reference proteome</keyword>
<comment type="caution">
    <text evidence="2">The sequence shown here is derived from an EMBL/GenBank/DDBJ whole genome shotgun (WGS) entry which is preliminary data.</text>
</comment>
<dbReference type="Proteomes" id="UP000823388">
    <property type="component" value="Chromosome 9K"/>
</dbReference>
<sequence length="249" mass="26231">MRGGCASLSSCWASSMEPPASAARDWTGARNGCSTPATDEEACGRGGCMARRPLARCSLYSNRTRSVSALHRTPPPLAGALTLSHAAVPSLFPRTPPPPCHLLHHRGRRRRPALSYSTAAAALPSPSPDAAASLPSASPAAADSLPVPSQPPSPPLSPPSVAYRNPSSTVVPPLPRPARLPSPSPAESIFRLEQRQRRAVEALPPRRSGSARLWTHAPRHARLSPAPLPSYDAILAAVRVSWPARLPSL</sequence>
<gene>
    <name evidence="2" type="ORF">PVAP13_9KG311871</name>
</gene>
<name>A0A8T0NNR0_PANVG</name>
<feature type="region of interest" description="Disordered" evidence="1">
    <location>
        <begin position="120"/>
        <end position="185"/>
    </location>
</feature>
<proteinExistence type="predicted"/>
<dbReference type="EMBL" id="CM029053">
    <property type="protein sequence ID" value="KAG2550893.1"/>
    <property type="molecule type" value="Genomic_DNA"/>
</dbReference>
<organism evidence="2 3">
    <name type="scientific">Panicum virgatum</name>
    <name type="common">Blackwell switchgrass</name>
    <dbReference type="NCBI Taxonomy" id="38727"/>
    <lineage>
        <taxon>Eukaryota</taxon>
        <taxon>Viridiplantae</taxon>
        <taxon>Streptophyta</taxon>
        <taxon>Embryophyta</taxon>
        <taxon>Tracheophyta</taxon>
        <taxon>Spermatophyta</taxon>
        <taxon>Magnoliopsida</taxon>
        <taxon>Liliopsida</taxon>
        <taxon>Poales</taxon>
        <taxon>Poaceae</taxon>
        <taxon>PACMAD clade</taxon>
        <taxon>Panicoideae</taxon>
        <taxon>Panicodae</taxon>
        <taxon>Paniceae</taxon>
        <taxon>Panicinae</taxon>
        <taxon>Panicum</taxon>
        <taxon>Panicum sect. Hiantes</taxon>
    </lineage>
</organism>
<accession>A0A8T0NNR0</accession>
<dbReference type="AlphaFoldDB" id="A0A8T0NNR0"/>
<evidence type="ECO:0000313" key="3">
    <source>
        <dbReference type="Proteomes" id="UP000823388"/>
    </source>
</evidence>
<feature type="compositionally biased region" description="Low complexity" evidence="1">
    <location>
        <begin position="120"/>
        <end position="147"/>
    </location>
</feature>
<evidence type="ECO:0000313" key="2">
    <source>
        <dbReference type="EMBL" id="KAG2550893.1"/>
    </source>
</evidence>
<feature type="compositionally biased region" description="Pro residues" evidence="1">
    <location>
        <begin position="172"/>
        <end position="184"/>
    </location>
</feature>